<organism evidence="1 2">
    <name type="scientific">Neophaeococcomyces mojaviensis</name>
    <dbReference type="NCBI Taxonomy" id="3383035"/>
    <lineage>
        <taxon>Eukaryota</taxon>
        <taxon>Fungi</taxon>
        <taxon>Dikarya</taxon>
        <taxon>Ascomycota</taxon>
        <taxon>Pezizomycotina</taxon>
        <taxon>Eurotiomycetes</taxon>
        <taxon>Chaetothyriomycetidae</taxon>
        <taxon>Chaetothyriales</taxon>
        <taxon>Chaetothyriales incertae sedis</taxon>
        <taxon>Neophaeococcomyces</taxon>
    </lineage>
</organism>
<protein>
    <submittedName>
        <fullName evidence="1">Uncharacterized protein</fullName>
    </submittedName>
</protein>
<sequence length="340" mass="38453">MADEDQAPANHSQNCRNRQSPYLGKDEQPPCIVHPTGTLKYELHYAYDHIDHKTENRKQVTPILIRGAFQRNIYNKMSESLLDEFNNNMEAYIVDDIAADENAEAFDAAKAVLVSCVGEAIGNRNFEMDDEPQYMDIAIRTFICDTHIIWLKRLENARKAPTTRANHGKRSQLDAVKSNDDDIQMTSVRSKRPKTRYPPARLPSVIEFDAPVINNPEVGASLSHLEALSVEFSNAVTAHSDILQTEVADLEARVAELEAQNSRLQSSNNLLRMRASGVEAELNQMSLDVATLGAALCERSNIRRNSQVAILNELPLMNHLPEDLIDRLVQNEDFREQWQF</sequence>
<dbReference type="EMBL" id="JAPDRQ010000021">
    <property type="protein sequence ID" value="KAJ9661624.1"/>
    <property type="molecule type" value="Genomic_DNA"/>
</dbReference>
<evidence type="ECO:0000313" key="2">
    <source>
        <dbReference type="Proteomes" id="UP001172386"/>
    </source>
</evidence>
<dbReference type="Proteomes" id="UP001172386">
    <property type="component" value="Unassembled WGS sequence"/>
</dbReference>
<gene>
    <name evidence="1" type="ORF">H2198_001800</name>
</gene>
<accession>A0ACC3AFS3</accession>
<comment type="caution">
    <text evidence="1">The sequence shown here is derived from an EMBL/GenBank/DDBJ whole genome shotgun (WGS) entry which is preliminary data.</text>
</comment>
<keyword evidence="2" id="KW-1185">Reference proteome</keyword>
<reference evidence="1" key="1">
    <citation type="submission" date="2022-10" db="EMBL/GenBank/DDBJ databases">
        <title>Culturing micro-colonial fungi from biological soil crusts in the Mojave desert and describing Neophaeococcomyces mojavensis, and introducing the new genera and species Taxawa tesnikishii.</title>
        <authorList>
            <person name="Kurbessoian T."/>
            <person name="Stajich J.E."/>
        </authorList>
    </citation>
    <scope>NUCLEOTIDE SEQUENCE</scope>
    <source>
        <strain evidence="1">JES_112</strain>
    </source>
</reference>
<proteinExistence type="predicted"/>
<evidence type="ECO:0000313" key="1">
    <source>
        <dbReference type="EMBL" id="KAJ9661624.1"/>
    </source>
</evidence>
<name>A0ACC3AFS3_9EURO</name>